<dbReference type="InterPro" id="IPR009030">
    <property type="entry name" value="Growth_fac_rcpt_cys_sf"/>
</dbReference>
<dbReference type="Proteomes" id="UP000792457">
    <property type="component" value="Unassembled WGS sequence"/>
</dbReference>
<accession>A0A8K0K0E6</accession>
<keyword evidence="4" id="KW-1185">Reference proteome</keyword>
<dbReference type="EMBL" id="KZ308264">
    <property type="protein sequence ID" value="KAG8226030.1"/>
    <property type="molecule type" value="Genomic_DNA"/>
</dbReference>
<dbReference type="AlphaFoldDB" id="A0A8K0K0E6"/>
<evidence type="ECO:0000259" key="2">
    <source>
        <dbReference type="Pfam" id="PF01683"/>
    </source>
</evidence>
<feature type="signal peptide" evidence="1">
    <location>
        <begin position="1"/>
        <end position="24"/>
    </location>
</feature>
<keyword evidence="1" id="KW-0732">Signal</keyword>
<sequence length="185" mass="20101">MANIIRFQISMLSVAVFAMMGAQASGPVSLGGIGSPCDGVSKLCIANAKCYDKVCECADGFIPDRSQRVCIEETREWQGPCTDDLQCHKFEGAICSKGICDCQPNYHFLGGKCWTTRHLNEECTDDNECYLNPHADRIECSSGICGCRDGYHITDTGDDCSGASELWKVGITTLLAIQVIKSLLI</sequence>
<gene>
    <name evidence="3" type="ORF">J437_LFUL004151</name>
</gene>
<protein>
    <recommendedName>
        <fullName evidence="2">EB domain-containing protein</fullName>
    </recommendedName>
</protein>
<name>A0A8K0K0E6_LADFU</name>
<evidence type="ECO:0000313" key="3">
    <source>
        <dbReference type="EMBL" id="KAG8226030.1"/>
    </source>
</evidence>
<dbReference type="PANTHER" id="PTHR39069">
    <property type="entry name" value="ECDYSONE-INDUCIBLE GENE E1, ISOFORM A"/>
    <property type="match status" value="1"/>
</dbReference>
<comment type="caution">
    <text evidence="3">The sequence shown here is derived from an EMBL/GenBank/DDBJ whole genome shotgun (WGS) entry which is preliminary data.</text>
</comment>
<feature type="domain" description="EB" evidence="2">
    <location>
        <begin position="102"/>
        <end position="154"/>
    </location>
</feature>
<dbReference type="InterPro" id="IPR006149">
    <property type="entry name" value="EB_dom"/>
</dbReference>
<organism evidence="3 4">
    <name type="scientific">Ladona fulva</name>
    <name type="common">Scarce chaser dragonfly</name>
    <name type="synonym">Libellula fulva</name>
    <dbReference type="NCBI Taxonomy" id="123851"/>
    <lineage>
        <taxon>Eukaryota</taxon>
        <taxon>Metazoa</taxon>
        <taxon>Ecdysozoa</taxon>
        <taxon>Arthropoda</taxon>
        <taxon>Hexapoda</taxon>
        <taxon>Insecta</taxon>
        <taxon>Pterygota</taxon>
        <taxon>Palaeoptera</taxon>
        <taxon>Odonata</taxon>
        <taxon>Epiprocta</taxon>
        <taxon>Anisoptera</taxon>
        <taxon>Libelluloidea</taxon>
        <taxon>Libellulidae</taxon>
        <taxon>Ladona</taxon>
    </lineage>
</organism>
<dbReference type="PANTHER" id="PTHR39069:SF8">
    <property type="entry name" value="FI17111P1"/>
    <property type="match status" value="1"/>
</dbReference>
<reference evidence="3" key="2">
    <citation type="submission" date="2017-10" db="EMBL/GenBank/DDBJ databases">
        <title>Ladona fulva Genome sequencing and assembly.</title>
        <authorList>
            <person name="Murali S."/>
            <person name="Richards S."/>
            <person name="Bandaranaike D."/>
            <person name="Bellair M."/>
            <person name="Blankenburg K."/>
            <person name="Chao H."/>
            <person name="Dinh H."/>
            <person name="Doddapaneni H."/>
            <person name="Dugan-Rocha S."/>
            <person name="Elkadiri S."/>
            <person name="Gnanaolivu R."/>
            <person name="Hernandez B."/>
            <person name="Skinner E."/>
            <person name="Javaid M."/>
            <person name="Lee S."/>
            <person name="Li M."/>
            <person name="Ming W."/>
            <person name="Munidasa M."/>
            <person name="Muniz J."/>
            <person name="Nguyen L."/>
            <person name="Hughes D."/>
            <person name="Osuji N."/>
            <person name="Pu L.-L."/>
            <person name="Puazo M."/>
            <person name="Qu C."/>
            <person name="Quiroz J."/>
            <person name="Raj R."/>
            <person name="Weissenberger G."/>
            <person name="Xin Y."/>
            <person name="Zou X."/>
            <person name="Han Y."/>
            <person name="Worley K."/>
            <person name="Muzny D."/>
            <person name="Gibbs R."/>
        </authorList>
    </citation>
    <scope>NUCLEOTIDE SEQUENCE</scope>
    <source>
        <strain evidence="3">Sampled in the wild</strain>
    </source>
</reference>
<dbReference type="OrthoDB" id="5912242at2759"/>
<dbReference type="Pfam" id="PF01683">
    <property type="entry name" value="EB"/>
    <property type="match status" value="1"/>
</dbReference>
<evidence type="ECO:0000313" key="4">
    <source>
        <dbReference type="Proteomes" id="UP000792457"/>
    </source>
</evidence>
<feature type="chain" id="PRO_5035471161" description="EB domain-containing protein" evidence="1">
    <location>
        <begin position="25"/>
        <end position="185"/>
    </location>
</feature>
<dbReference type="SUPFAM" id="SSF57184">
    <property type="entry name" value="Growth factor receptor domain"/>
    <property type="match status" value="1"/>
</dbReference>
<proteinExistence type="predicted"/>
<evidence type="ECO:0000256" key="1">
    <source>
        <dbReference type="SAM" id="SignalP"/>
    </source>
</evidence>
<reference evidence="3" key="1">
    <citation type="submission" date="2013-04" db="EMBL/GenBank/DDBJ databases">
        <authorList>
            <person name="Qu J."/>
            <person name="Murali S.C."/>
            <person name="Bandaranaike D."/>
            <person name="Bellair M."/>
            <person name="Blankenburg K."/>
            <person name="Chao H."/>
            <person name="Dinh H."/>
            <person name="Doddapaneni H."/>
            <person name="Downs B."/>
            <person name="Dugan-Rocha S."/>
            <person name="Elkadiri S."/>
            <person name="Gnanaolivu R.D."/>
            <person name="Hernandez B."/>
            <person name="Javaid M."/>
            <person name="Jayaseelan J.C."/>
            <person name="Lee S."/>
            <person name="Li M."/>
            <person name="Ming W."/>
            <person name="Munidasa M."/>
            <person name="Muniz J."/>
            <person name="Nguyen L."/>
            <person name="Ongeri F."/>
            <person name="Osuji N."/>
            <person name="Pu L.-L."/>
            <person name="Puazo M."/>
            <person name="Qu C."/>
            <person name="Quiroz J."/>
            <person name="Raj R."/>
            <person name="Weissenberger G."/>
            <person name="Xin Y."/>
            <person name="Zou X."/>
            <person name="Han Y."/>
            <person name="Richards S."/>
            <person name="Worley K."/>
            <person name="Muzny D."/>
            <person name="Gibbs R."/>
        </authorList>
    </citation>
    <scope>NUCLEOTIDE SEQUENCE</scope>
    <source>
        <strain evidence="3">Sampled in the wild</strain>
    </source>
</reference>